<evidence type="ECO:0000313" key="5">
    <source>
        <dbReference type="EMBL" id="CAF3812104.1"/>
    </source>
</evidence>
<feature type="chain" id="PRO_5036228652" evidence="3">
    <location>
        <begin position="21"/>
        <end position="705"/>
    </location>
</feature>
<feature type="region of interest" description="Disordered" evidence="1">
    <location>
        <begin position="671"/>
        <end position="705"/>
    </location>
</feature>
<dbReference type="Proteomes" id="UP000663845">
    <property type="component" value="Unassembled WGS sequence"/>
</dbReference>
<sequence length="705" mass="82735">MLLLFLVYYFIFIGNNNANAYCPDDEDLQQHQCLCNLDNNYIQCSSIPKQCRTCNRYNAIFFDEKVTMLPPETFRSYNFFDNNNRKKLFKIQFMQLDIISSNAFSKIDIDKERTLEIKILKYSSSVLPSRMLEDLAIQSKARVNIEIFNVTSSMLTIEQYALDGIRFNHGSQFRLSILQAKDTIQFESNAGSILLPPYSYMELYFSNFIQILFEEHSFDHITQEHSSELILNFDRFQYATLSHNAFYDLHQLDLSRFHFSLSNFQSLTIEQTLFDTITQLKSSLTISIYNITNDLCLPSKTFSQIKQDMNSTFQFEINYGQNILLTSNTFININQKLQSKLVISITNSYDVYFSRYSLNNLHQEDQSFIDIWISYGQNLIFEDYAVNNIDIYRSSILRIGFQHSRGTLQMAMNAFSNINEGQGGELLFQIMNSSDFYFRFNESISLKRLEIIDRSLSSNDLCHVANIPSHIPIKLIYDNQCSCTVYYLYRYLRRKLLPSALNDLTPSCYRNMSLDEIEYVEHECSFDTKIHNCQQMEGQIQIDIPQGICENNFKLNKNKIINNNQSDKKSSFSVFILILIIIGCLTFSVTCIYIVMSKNRRFPLWDAFQRYVHHYRRQKLTIYSADSYQQLTHIDQQEPTNKRRKLIVKYNSTTDQTQPYLDMAERSDFIVSNNKDDDDDEEQQNEDHTLKLNTNPMSDIEDNLV</sequence>
<feature type="signal peptide" evidence="3">
    <location>
        <begin position="1"/>
        <end position="20"/>
    </location>
</feature>
<evidence type="ECO:0000256" key="1">
    <source>
        <dbReference type="SAM" id="MobiDB-lite"/>
    </source>
</evidence>
<organism evidence="4 6">
    <name type="scientific">Adineta steineri</name>
    <dbReference type="NCBI Taxonomy" id="433720"/>
    <lineage>
        <taxon>Eukaryota</taxon>
        <taxon>Metazoa</taxon>
        <taxon>Spiralia</taxon>
        <taxon>Gnathifera</taxon>
        <taxon>Rotifera</taxon>
        <taxon>Eurotatoria</taxon>
        <taxon>Bdelloidea</taxon>
        <taxon>Adinetida</taxon>
        <taxon>Adinetidae</taxon>
        <taxon>Adineta</taxon>
    </lineage>
</organism>
<keyword evidence="3" id="KW-0732">Signal</keyword>
<feature type="transmembrane region" description="Helical" evidence="2">
    <location>
        <begin position="572"/>
        <end position="595"/>
    </location>
</feature>
<keyword evidence="2" id="KW-1133">Transmembrane helix</keyword>
<dbReference type="Proteomes" id="UP000663844">
    <property type="component" value="Unassembled WGS sequence"/>
</dbReference>
<reference evidence="4" key="1">
    <citation type="submission" date="2021-02" db="EMBL/GenBank/DDBJ databases">
        <authorList>
            <person name="Nowell W R."/>
        </authorList>
    </citation>
    <scope>NUCLEOTIDE SEQUENCE</scope>
</reference>
<gene>
    <name evidence="4" type="ORF">JYZ213_LOCUS42308</name>
    <name evidence="5" type="ORF">OXD698_LOCUS18894</name>
</gene>
<evidence type="ECO:0000313" key="4">
    <source>
        <dbReference type="EMBL" id="CAF1479888.1"/>
    </source>
</evidence>
<dbReference type="EMBL" id="CAJOAZ010001418">
    <property type="protein sequence ID" value="CAF3812104.1"/>
    <property type="molecule type" value="Genomic_DNA"/>
</dbReference>
<protein>
    <submittedName>
        <fullName evidence="4">Uncharacterized protein</fullName>
    </submittedName>
</protein>
<dbReference type="EMBL" id="CAJNOG010001923">
    <property type="protein sequence ID" value="CAF1479888.1"/>
    <property type="molecule type" value="Genomic_DNA"/>
</dbReference>
<accession>A0A815RT03</accession>
<evidence type="ECO:0000256" key="3">
    <source>
        <dbReference type="SAM" id="SignalP"/>
    </source>
</evidence>
<name>A0A815RT03_9BILA</name>
<keyword evidence="2" id="KW-0812">Transmembrane</keyword>
<proteinExistence type="predicted"/>
<evidence type="ECO:0000256" key="2">
    <source>
        <dbReference type="SAM" id="Phobius"/>
    </source>
</evidence>
<dbReference type="AlphaFoldDB" id="A0A815RT03"/>
<comment type="caution">
    <text evidence="4">The sequence shown here is derived from an EMBL/GenBank/DDBJ whole genome shotgun (WGS) entry which is preliminary data.</text>
</comment>
<keyword evidence="2" id="KW-0472">Membrane</keyword>
<evidence type="ECO:0000313" key="6">
    <source>
        <dbReference type="Proteomes" id="UP000663845"/>
    </source>
</evidence>